<feature type="domain" description="C-JID" evidence="4">
    <location>
        <begin position="281"/>
        <end position="426"/>
    </location>
</feature>
<proteinExistence type="predicted"/>
<dbReference type="InterPro" id="IPR045344">
    <property type="entry name" value="C-JID"/>
</dbReference>
<evidence type="ECO:0000256" key="1">
    <source>
        <dbReference type="ARBA" id="ARBA00022614"/>
    </source>
</evidence>
<dbReference type="Proteomes" id="UP000265520">
    <property type="component" value="Unassembled WGS sequence"/>
</dbReference>
<dbReference type="AlphaFoldDB" id="A0A392LY82"/>
<organism evidence="5 6">
    <name type="scientific">Trifolium medium</name>
    <dbReference type="NCBI Taxonomy" id="97028"/>
    <lineage>
        <taxon>Eukaryota</taxon>
        <taxon>Viridiplantae</taxon>
        <taxon>Streptophyta</taxon>
        <taxon>Embryophyta</taxon>
        <taxon>Tracheophyta</taxon>
        <taxon>Spermatophyta</taxon>
        <taxon>Magnoliopsida</taxon>
        <taxon>eudicotyledons</taxon>
        <taxon>Gunneridae</taxon>
        <taxon>Pentapetalae</taxon>
        <taxon>rosids</taxon>
        <taxon>fabids</taxon>
        <taxon>Fabales</taxon>
        <taxon>Fabaceae</taxon>
        <taxon>Papilionoideae</taxon>
        <taxon>50 kb inversion clade</taxon>
        <taxon>NPAAA clade</taxon>
        <taxon>Hologalegina</taxon>
        <taxon>IRL clade</taxon>
        <taxon>Trifolieae</taxon>
        <taxon>Trifolium</taxon>
    </lineage>
</organism>
<dbReference type="InterPro" id="IPR032675">
    <property type="entry name" value="LRR_dom_sf"/>
</dbReference>
<evidence type="ECO:0000256" key="2">
    <source>
        <dbReference type="ARBA" id="ARBA00022737"/>
    </source>
</evidence>
<gene>
    <name evidence="5" type="ORF">A2U01_0000657</name>
</gene>
<evidence type="ECO:0000313" key="5">
    <source>
        <dbReference type="EMBL" id="MCH79896.1"/>
    </source>
</evidence>
<feature type="region of interest" description="Disordered" evidence="3">
    <location>
        <begin position="443"/>
        <end position="477"/>
    </location>
</feature>
<comment type="caution">
    <text evidence="5">The sequence shown here is derived from an EMBL/GenBank/DDBJ whole genome shotgun (WGS) entry which is preliminary data.</text>
</comment>
<evidence type="ECO:0000256" key="3">
    <source>
        <dbReference type="SAM" id="MobiDB-lite"/>
    </source>
</evidence>
<dbReference type="SUPFAM" id="SSF52058">
    <property type="entry name" value="L domain-like"/>
    <property type="match status" value="1"/>
</dbReference>
<evidence type="ECO:0000259" key="4">
    <source>
        <dbReference type="Pfam" id="PF20160"/>
    </source>
</evidence>
<dbReference type="Gene3D" id="3.80.10.10">
    <property type="entry name" value="Ribonuclease Inhibitor"/>
    <property type="match status" value="1"/>
</dbReference>
<accession>A0A392LY82</accession>
<evidence type="ECO:0000313" key="6">
    <source>
        <dbReference type="Proteomes" id="UP000265520"/>
    </source>
</evidence>
<dbReference type="Pfam" id="PF20160">
    <property type="entry name" value="C-JID"/>
    <property type="match status" value="1"/>
</dbReference>
<dbReference type="EMBL" id="LXQA010000478">
    <property type="protein sequence ID" value="MCH79896.1"/>
    <property type="molecule type" value="Genomic_DNA"/>
</dbReference>
<reference evidence="5 6" key="1">
    <citation type="journal article" date="2018" name="Front. Plant Sci.">
        <title>Red Clover (Trifolium pratense) and Zigzag Clover (T. medium) - A Picture of Genomic Similarities and Differences.</title>
        <authorList>
            <person name="Dluhosova J."/>
            <person name="Istvanek J."/>
            <person name="Nedelnik J."/>
            <person name="Repkova J."/>
        </authorList>
    </citation>
    <scope>NUCLEOTIDE SEQUENCE [LARGE SCALE GENOMIC DNA]</scope>
    <source>
        <strain evidence="6">cv. 10/8</strain>
        <tissue evidence="5">Leaf</tissue>
    </source>
</reference>
<protein>
    <submittedName>
        <fullName evidence="5">Putative disease resistance protein (TIR-NBS-LRR class)</fullName>
    </submittedName>
</protein>
<sequence length="535" mass="60667">MRLQALEQRATYNSQRNEQNSVWQGKIDIHPTQDITLEVFFLQTLERLQMIRCTSVKSLSGNTCSLALIVGMGMNFHRQLILNKTHFELFFDFPLIECLVNLPQNFANRISLNSPPNLQHDPSITLHKVLSGPAFITLKDLLISDIPMLSEIPDNISLLSSLETLELIDIGITSLPETIKYLPRLFRLHVYFCEMLQSIPTLPLNLVNFTVLDCESLETVLSSKDETKPNPCTVILLNCKKLDPRTVLNNAIAGIGLGATGEDNSIQYLLPDIPEPDREYWFNYRSPQVSFTVELPPNLLGFAYYLVHSGGLVGESARFGCECYLDSSSGERICITRFRRANIFQYGRCCCNETIIPMKSDHVLLWYDPVSCKQIMEAVEKIKSINDMNSTSYNPKLTFKFFIDEHVCHHVVIKECGFRWIYKEETVSSTIFESHDEDEETVSSTIFESHDEEETVPPTKKLMPRVNGRTPMSSLGSDETKGLRYLLEGHSHTGFGGDHMNTLGLHLVVERVYKELQVQGKVRTSAAATLKTQDN</sequence>
<name>A0A392LY82_9FABA</name>
<keyword evidence="1" id="KW-0433">Leucine-rich repeat</keyword>
<keyword evidence="2" id="KW-0677">Repeat</keyword>
<keyword evidence="6" id="KW-1185">Reference proteome</keyword>